<proteinExistence type="predicted"/>
<dbReference type="VEuPathDB" id="FungiDB:CH63R_04611"/>
<organism evidence="2 3">
    <name type="scientific">Colletotrichum higginsianum (strain IMI 349063)</name>
    <name type="common">Crucifer anthracnose fungus</name>
    <dbReference type="NCBI Taxonomy" id="759273"/>
    <lineage>
        <taxon>Eukaryota</taxon>
        <taxon>Fungi</taxon>
        <taxon>Dikarya</taxon>
        <taxon>Ascomycota</taxon>
        <taxon>Pezizomycotina</taxon>
        <taxon>Sordariomycetes</taxon>
        <taxon>Hypocreomycetidae</taxon>
        <taxon>Glomerellales</taxon>
        <taxon>Glomerellaceae</taxon>
        <taxon>Colletotrichum</taxon>
        <taxon>Colletotrichum destructivum species complex</taxon>
    </lineage>
</organism>
<evidence type="ECO:0000256" key="1">
    <source>
        <dbReference type="SAM" id="MobiDB-lite"/>
    </source>
</evidence>
<sequence length="75" mass="7676">MDIGTHDTGKSQGLKARSPVDGSGGRSGYWIQDDGVLRRWNVAAGQAEGNRDAASLPSASASICNGIVTAATPTF</sequence>
<dbReference type="GeneID" id="28863693"/>
<reference evidence="3" key="1">
    <citation type="journal article" date="2017" name="BMC Genomics">
        <title>Gapless genome assembly of Colletotrichum higginsianum reveals chromosome structure and association of transposable elements with secondary metabolite gene clusters.</title>
        <authorList>
            <person name="Dallery J.-F."/>
            <person name="Lapalu N."/>
            <person name="Zampounis A."/>
            <person name="Pigne S."/>
            <person name="Luyten I."/>
            <person name="Amselem J."/>
            <person name="Wittenberg A.H.J."/>
            <person name="Zhou S."/>
            <person name="de Queiroz M.V."/>
            <person name="Robin G.P."/>
            <person name="Auger A."/>
            <person name="Hainaut M."/>
            <person name="Henrissat B."/>
            <person name="Kim K.-T."/>
            <person name="Lee Y.-H."/>
            <person name="Lespinet O."/>
            <person name="Schwartz D.C."/>
            <person name="Thon M.R."/>
            <person name="O'Connell R.J."/>
        </authorList>
    </citation>
    <scope>NUCLEOTIDE SEQUENCE [LARGE SCALE GENOMIC DNA]</scope>
    <source>
        <strain evidence="3">IMI 349063</strain>
    </source>
</reference>
<dbReference type="KEGG" id="chig:CH63R_04611"/>
<feature type="region of interest" description="Disordered" evidence="1">
    <location>
        <begin position="1"/>
        <end position="28"/>
    </location>
</feature>
<evidence type="ECO:0000313" key="3">
    <source>
        <dbReference type="Proteomes" id="UP000092177"/>
    </source>
</evidence>
<dbReference type="RefSeq" id="XP_018160832.1">
    <property type="nucleotide sequence ID" value="XM_018299586.1"/>
</dbReference>
<evidence type="ECO:0000313" key="2">
    <source>
        <dbReference type="EMBL" id="OBR12315.1"/>
    </source>
</evidence>
<comment type="caution">
    <text evidence="2">The sequence shown here is derived from an EMBL/GenBank/DDBJ whole genome shotgun (WGS) entry which is preliminary data.</text>
</comment>
<gene>
    <name evidence="2" type="ORF">CH63R_04611</name>
</gene>
<accession>A0A1B7YJZ3</accession>
<keyword evidence="3" id="KW-1185">Reference proteome</keyword>
<protein>
    <submittedName>
        <fullName evidence="2">Uncharacterized protein</fullName>
    </submittedName>
</protein>
<name>A0A1B7YJZ3_COLHI</name>
<dbReference type="EMBL" id="LTAN01000003">
    <property type="protein sequence ID" value="OBR12315.1"/>
    <property type="molecule type" value="Genomic_DNA"/>
</dbReference>
<dbReference type="Proteomes" id="UP000092177">
    <property type="component" value="Chromosome 3"/>
</dbReference>
<dbReference type="AlphaFoldDB" id="A0A1B7YJZ3"/>